<protein>
    <submittedName>
        <fullName evidence="1">Uncharacterized protein</fullName>
    </submittedName>
</protein>
<accession>A0ABP5XU07</accession>
<comment type="caution">
    <text evidence="1">The sequence shown here is derived from an EMBL/GenBank/DDBJ whole genome shotgun (WGS) entry which is preliminary data.</text>
</comment>
<reference evidence="2" key="1">
    <citation type="journal article" date="2019" name="Int. J. Syst. Evol. Microbiol.">
        <title>The Global Catalogue of Microorganisms (GCM) 10K type strain sequencing project: providing services to taxonomists for standard genome sequencing and annotation.</title>
        <authorList>
            <consortium name="The Broad Institute Genomics Platform"/>
            <consortium name="The Broad Institute Genome Sequencing Center for Infectious Disease"/>
            <person name="Wu L."/>
            <person name="Ma J."/>
        </authorList>
    </citation>
    <scope>NUCLEOTIDE SEQUENCE [LARGE SCALE GENOMIC DNA]</scope>
    <source>
        <strain evidence="2">JCM 6922</strain>
    </source>
</reference>
<keyword evidence="2" id="KW-1185">Reference proteome</keyword>
<evidence type="ECO:0000313" key="1">
    <source>
        <dbReference type="EMBL" id="GAA2461908.1"/>
    </source>
</evidence>
<evidence type="ECO:0000313" key="2">
    <source>
        <dbReference type="Proteomes" id="UP001500460"/>
    </source>
</evidence>
<proteinExistence type="predicted"/>
<organism evidence="1 2">
    <name type="scientific">Streptomyces glaucus</name>
    <dbReference type="NCBI Taxonomy" id="284029"/>
    <lineage>
        <taxon>Bacteria</taxon>
        <taxon>Bacillati</taxon>
        <taxon>Actinomycetota</taxon>
        <taxon>Actinomycetes</taxon>
        <taxon>Kitasatosporales</taxon>
        <taxon>Streptomycetaceae</taxon>
        <taxon>Streptomyces</taxon>
    </lineage>
</organism>
<dbReference type="Proteomes" id="UP001500460">
    <property type="component" value="Unassembled WGS sequence"/>
</dbReference>
<name>A0ABP5XU07_9ACTN</name>
<dbReference type="EMBL" id="BAAATK010000098">
    <property type="protein sequence ID" value="GAA2461908.1"/>
    <property type="molecule type" value="Genomic_DNA"/>
</dbReference>
<gene>
    <name evidence="1" type="ORF">GCM10010421_64240</name>
</gene>
<sequence length="160" mass="16987">MEVRVRSVGSIAPPCAVVDTCSLCCHVVPAASRSCYVSAGSAPILMHDATCRTVAENDAGRFGDLGPGRPGDGPEAHHMPRDGLGFLARDEGGAIVTKDSDHAPTRTYKSRGRRTKRLEAGLPFRAVLVRDIWTCAESGSCSTEIPDISARGFEDCRSVT</sequence>